<reference evidence="3 6" key="2">
    <citation type="journal article" date="2019" name="Emerg. Microbes Infect.">
        <title>Comprehensive subspecies identification of 175 nontuberculous mycobacteria species based on 7547 genomic profiles.</title>
        <authorList>
            <person name="Matsumoto Y."/>
            <person name="Kinjo T."/>
            <person name="Motooka D."/>
            <person name="Nabeya D."/>
            <person name="Jung N."/>
            <person name="Uechi K."/>
            <person name="Horii T."/>
            <person name="Iida T."/>
            <person name="Fujita J."/>
            <person name="Nakamura S."/>
        </authorList>
    </citation>
    <scope>NUCLEOTIDE SEQUENCE [LARGE SCALE GENOMIC DNA]</scope>
    <source>
        <strain evidence="3 6">JCM 12687</strain>
    </source>
</reference>
<proteinExistence type="predicted"/>
<keyword evidence="6" id="KW-1185">Reference proteome</keyword>
<feature type="region of interest" description="Disordered" evidence="1">
    <location>
        <begin position="140"/>
        <end position="160"/>
    </location>
</feature>
<evidence type="ECO:0000313" key="6">
    <source>
        <dbReference type="Proteomes" id="UP000467379"/>
    </source>
</evidence>
<evidence type="ECO:0000313" key="5">
    <source>
        <dbReference type="Proteomes" id="UP000192441"/>
    </source>
</evidence>
<dbReference type="EMBL" id="AP022606">
    <property type="protein sequence ID" value="BBZ11743.1"/>
    <property type="molecule type" value="Genomic_DNA"/>
</dbReference>
<evidence type="ECO:0000313" key="4">
    <source>
        <dbReference type="EMBL" id="ORA39678.1"/>
    </source>
</evidence>
<accession>A0A7I7W5M9</accession>
<organism evidence="4 5">
    <name type="scientific">Mycobacterium branderi</name>
    <dbReference type="NCBI Taxonomy" id="43348"/>
    <lineage>
        <taxon>Bacteria</taxon>
        <taxon>Bacillati</taxon>
        <taxon>Actinomycetota</taxon>
        <taxon>Actinomycetes</taxon>
        <taxon>Mycobacteriales</taxon>
        <taxon>Mycobacteriaceae</taxon>
        <taxon>Mycobacterium</taxon>
    </lineage>
</organism>
<feature type="compositionally biased region" description="Low complexity" evidence="1">
    <location>
        <begin position="31"/>
        <end position="47"/>
    </location>
</feature>
<dbReference type="Proteomes" id="UP000467379">
    <property type="component" value="Chromosome"/>
</dbReference>
<dbReference type="RefSeq" id="WP_083131159.1">
    <property type="nucleotide sequence ID" value="NZ_AP022606.1"/>
</dbReference>
<keyword evidence="2" id="KW-0732">Signal</keyword>
<dbReference type="OrthoDB" id="4762627at2"/>
<feature type="signal peptide" evidence="2">
    <location>
        <begin position="1"/>
        <end position="26"/>
    </location>
</feature>
<feature type="region of interest" description="Disordered" evidence="1">
    <location>
        <begin position="23"/>
        <end position="50"/>
    </location>
</feature>
<dbReference type="EMBL" id="MVHM01000003">
    <property type="protein sequence ID" value="ORA39678.1"/>
    <property type="molecule type" value="Genomic_DNA"/>
</dbReference>
<evidence type="ECO:0008006" key="7">
    <source>
        <dbReference type="Google" id="ProtNLM"/>
    </source>
</evidence>
<evidence type="ECO:0000256" key="2">
    <source>
        <dbReference type="SAM" id="SignalP"/>
    </source>
</evidence>
<dbReference type="Proteomes" id="UP000192441">
    <property type="component" value="Unassembled WGS sequence"/>
</dbReference>
<dbReference type="AlphaFoldDB" id="A0A7I7W5M9"/>
<evidence type="ECO:0000313" key="3">
    <source>
        <dbReference type="EMBL" id="BBZ11743.1"/>
    </source>
</evidence>
<protein>
    <recommendedName>
        <fullName evidence="7">Lipoprotein LppP</fullName>
    </recommendedName>
</protein>
<reference evidence="4 5" key="1">
    <citation type="submission" date="2016-12" db="EMBL/GenBank/DDBJ databases">
        <title>The new phylogeny of genus Mycobacterium.</title>
        <authorList>
            <person name="Tortoli E."/>
            <person name="Trovato A."/>
            <person name="Cirillo D.M."/>
        </authorList>
    </citation>
    <scope>NUCLEOTIDE SEQUENCE [LARGE SCALE GENOMIC DNA]</scope>
    <source>
        <strain evidence="4 5">DSM 44624</strain>
    </source>
</reference>
<evidence type="ECO:0000256" key="1">
    <source>
        <dbReference type="SAM" id="MobiDB-lite"/>
    </source>
</evidence>
<gene>
    <name evidence="4" type="ORF">BST20_09285</name>
    <name evidence="3" type="ORF">MBRA_19380</name>
</gene>
<sequence>MHIGRGLAAVATFAAAVVGAAGPARADDPDQSAQAPPAEPPAASATPNGISGTFLAVEEGDPPAQWVFTSCGDNCTEVTLPDGRARLVYMELGQWRMDDLDNVNAVKCTADGSEHLGTAHYSWDPTTLTGEAWATDDTGACGETAGTDTDSVPFSLTPAP</sequence>
<feature type="chain" id="PRO_5043445087" description="Lipoprotein LppP" evidence="2">
    <location>
        <begin position="27"/>
        <end position="160"/>
    </location>
</feature>
<reference evidence="3" key="3">
    <citation type="submission" date="2020-02" db="EMBL/GenBank/DDBJ databases">
        <authorList>
            <person name="Matsumoto Y."/>
            <person name="Motooka D."/>
            <person name="Nakamura S."/>
        </authorList>
    </citation>
    <scope>NUCLEOTIDE SEQUENCE</scope>
    <source>
        <strain evidence="3">JCM 12687</strain>
    </source>
</reference>
<name>A0A7I7W5M9_9MYCO</name>